<organism evidence="1 2">
    <name type="scientific">Trichodelitschia bisporula</name>
    <dbReference type="NCBI Taxonomy" id="703511"/>
    <lineage>
        <taxon>Eukaryota</taxon>
        <taxon>Fungi</taxon>
        <taxon>Dikarya</taxon>
        <taxon>Ascomycota</taxon>
        <taxon>Pezizomycotina</taxon>
        <taxon>Dothideomycetes</taxon>
        <taxon>Dothideomycetes incertae sedis</taxon>
        <taxon>Phaeotrichales</taxon>
        <taxon>Phaeotrichaceae</taxon>
        <taxon>Trichodelitschia</taxon>
    </lineage>
</organism>
<dbReference type="EMBL" id="ML996689">
    <property type="protein sequence ID" value="KAF2403759.1"/>
    <property type="molecule type" value="Genomic_DNA"/>
</dbReference>
<sequence length="141" mass="14903">MSGRVVKVAGGVAAAGAAYYLYQAGGNPKVAEKQVEHDAAKLSSRFKSDLPGAGKEAKTGIKLSAEEAGQKVDDWAASAKQTTRSTDAKLEGYRAGAEKKIDEYRKEVGKDLSSAVDKFDKTVEEKAAASKSWLGSWFGGK</sequence>
<protein>
    <recommendedName>
        <fullName evidence="3">Calcofluor white hypersensitive protein</fullName>
    </recommendedName>
</protein>
<reference evidence="1" key="1">
    <citation type="journal article" date="2020" name="Stud. Mycol.">
        <title>101 Dothideomycetes genomes: a test case for predicting lifestyles and emergence of pathogens.</title>
        <authorList>
            <person name="Haridas S."/>
            <person name="Albert R."/>
            <person name="Binder M."/>
            <person name="Bloem J."/>
            <person name="Labutti K."/>
            <person name="Salamov A."/>
            <person name="Andreopoulos B."/>
            <person name="Baker S."/>
            <person name="Barry K."/>
            <person name="Bills G."/>
            <person name="Bluhm B."/>
            <person name="Cannon C."/>
            <person name="Castanera R."/>
            <person name="Culley D."/>
            <person name="Daum C."/>
            <person name="Ezra D."/>
            <person name="Gonzalez J."/>
            <person name="Henrissat B."/>
            <person name="Kuo A."/>
            <person name="Liang C."/>
            <person name="Lipzen A."/>
            <person name="Lutzoni F."/>
            <person name="Magnuson J."/>
            <person name="Mondo S."/>
            <person name="Nolan M."/>
            <person name="Ohm R."/>
            <person name="Pangilinan J."/>
            <person name="Park H.-J."/>
            <person name="Ramirez L."/>
            <person name="Alfaro M."/>
            <person name="Sun H."/>
            <person name="Tritt A."/>
            <person name="Yoshinaga Y."/>
            <person name="Zwiers L.-H."/>
            <person name="Turgeon B."/>
            <person name="Goodwin S."/>
            <person name="Spatafora J."/>
            <person name="Crous P."/>
            <person name="Grigoriev I."/>
        </authorList>
    </citation>
    <scope>NUCLEOTIDE SEQUENCE</scope>
    <source>
        <strain evidence="1">CBS 262.69</strain>
    </source>
</reference>
<name>A0A6G1I6R7_9PEZI</name>
<keyword evidence="2" id="KW-1185">Reference proteome</keyword>
<evidence type="ECO:0000313" key="1">
    <source>
        <dbReference type="EMBL" id="KAF2403759.1"/>
    </source>
</evidence>
<dbReference type="OrthoDB" id="5355126at2759"/>
<dbReference type="AlphaFoldDB" id="A0A6G1I6R7"/>
<evidence type="ECO:0000313" key="2">
    <source>
        <dbReference type="Proteomes" id="UP000799640"/>
    </source>
</evidence>
<dbReference type="Proteomes" id="UP000799640">
    <property type="component" value="Unassembled WGS sequence"/>
</dbReference>
<proteinExistence type="predicted"/>
<accession>A0A6G1I6R7</accession>
<evidence type="ECO:0008006" key="3">
    <source>
        <dbReference type="Google" id="ProtNLM"/>
    </source>
</evidence>
<gene>
    <name evidence="1" type="ORF">EJ06DRAFT_546892</name>
</gene>